<evidence type="ECO:0000259" key="1">
    <source>
        <dbReference type="Pfam" id="PF01738"/>
    </source>
</evidence>
<dbReference type="Gene3D" id="3.40.50.1820">
    <property type="entry name" value="alpha/beta hydrolase"/>
    <property type="match status" value="1"/>
</dbReference>
<dbReference type="AlphaFoldDB" id="A0AAN7W2J5"/>
<comment type="caution">
    <text evidence="2">The sequence shown here is derived from an EMBL/GenBank/DDBJ whole genome shotgun (WGS) entry which is preliminary data.</text>
</comment>
<evidence type="ECO:0000313" key="3">
    <source>
        <dbReference type="Proteomes" id="UP001310594"/>
    </source>
</evidence>
<dbReference type="Proteomes" id="UP001310594">
    <property type="component" value="Unassembled WGS sequence"/>
</dbReference>
<dbReference type="EMBL" id="JAVRQU010000020">
    <property type="protein sequence ID" value="KAK5691985.1"/>
    <property type="molecule type" value="Genomic_DNA"/>
</dbReference>
<protein>
    <recommendedName>
        <fullName evidence="1">Dienelactone hydrolase domain-containing protein</fullName>
    </recommendedName>
</protein>
<dbReference type="GO" id="GO:0016787">
    <property type="term" value="F:hydrolase activity"/>
    <property type="evidence" value="ECO:0007669"/>
    <property type="project" value="InterPro"/>
</dbReference>
<evidence type="ECO:0000313" key="2">
    <source>
        <dbReference type="EMBL" id="KAK5691985.1"/>
    </source>
</evidence>
<gene>
    <name evidence="2" type="ORF">LTR97_011156</name>
</gene>
<dbReference type="InterPro" id="IPR029058">
    <property type="entry name" value="AB_hydrolase_fold"/>
</dbReference>
<feature type="domain" description="Dienelactone hydrolase" evidence="1">
    <location>
        <begin position="34"/>
        <end position="241"/>
    </location>
</feature>
<dbReference type="Pfam" id="PF01738">
    <property type="entry name" value="DLH"/>
    <property type="match status" value="1"/>
</dbReference>
<sequence>MSCDDCTAGFAWDGKPSGTEATLASNSTYVVGDSQKYAILVVPDFFGWTMNNIRLLADHYAKALNATVYVPDFYDGEVMHPDTLSDPERHKSFDREAWLARNSREKRWPEVKACAQALKAQYSKVAAVGYCWGGWACFQLAADPSLVDAIATAHPGLFDKNDVDNVKVPVQLIAPEDDFTFTPELKQYCFETLPKTGVQWEYVYFAGYRHGFASRGEIDTVKGKIGMERARNCVVHFFEEFLH</sequence>
<name>A0AAN7W2J5_9PEZI</name>
<dbReference type="SUPFAM" id="SSF53474">
    <property type="entry name" value="alpha/beta-Hydrolases"/>
    <property type="match status" value="1"/>
</dbReference>
<dbReference type="PANTHER" id="PTHR17630">
    <property type="entry name" value="DIENELACTONE HYDROLASE"/>
    <property type="match status" value="1"/>
</dbReference>
<organism evidence="2 3">
    <name type="scientific">Elasticomyces elasticus</name>
    <dbReference type="NCBI Taxonomy" id="574655"/>
    <lineage>
        <taxon>Eukaryota</taxon>
        <taxon>Fungi</taxon>
        <taxon>Dikarya</taxon>
        <taxon>Ascomycota</taxon>
        <taxon>Pezizomycotina</taxon>
        <taxon>Dothideomycetes</taxon>
        <taxon>Dothideomycetidae</taxon>
        <taxon>Mycosphaerellales</taxon>
        <taxon>Teratosphaeriaceae</taxon>
        <taxon>Elasticomyces</taxon>
    </lineage>
</organism>
<reference evidence="2" key="1">
    <citation type="submission" date="2023-08" db="EMBL/GenBank/DDBJ databases">
        <title>Black Yeasts Isolated from many extreme environments.</title>
        <authorList>
            <person name="Coleine C."/>
            <person name="Stajich J.E."/>
            <person name="Selbmann L."/>
        </authorList>
    </citation>
    <scope>NUCLEOTIDE SEQUENCE</scope>
    <source>
        <strain evidence="2">CCFEE 5810</strain>
    </source>
</reference>
<proteinExistence type="predicted"/>
<dbReference type="PANTHER" id="PTHR17630:SF55">
    <property type="entry name" value="DIENELACTONE HYDROLASE FAMILY PROTEIN (AFU_ORTHOLOGUE AFUA_1G01900)"/>
    <property type="match status" value="1"/>
</dbReference>
<accession>A0AAN7W2J5</accession>
<dbReference type="InterPro" id="IPR002925">
    <property type="entry name" value="Dienelactn_hydro"/>
</dbReference>